<organism evidence="2 3">
    <name type="scientific">Stenotrophomonas maltophilia</name>
    <name type="common">Pseudomonas maltophilia</name>
    <name type="synonym">Xanthomonas maltophilia</name>
    <dbReference type="NCBI Taxonomy" id="40324"/>
    <lineage>
        <taxon>Bacteria</taxon>
        <taxon>Pseudomonadati</taxon>
        <taxon>Pseudomonadota</taxon>
        <taxon>Gammaproteobacteria</taxon>
        <taxon>Lysobacterales</taxon>
        <taxon>Lysobacteraceae</taxon>
        <taxon>Stenotrophomonas</taxon>
        <taxon>Stenotrophomonas maltophilia group</taxon>
    </lineage>
</organism>
<comment type="caution">
    <text evidence="2">The sequence shown here is derived from an EMBL/GenBank/DDBJ whole genome shotgun (WGS) entry which is preliminary data.</text>
</comment>
<evidence type="ECO:0000256" key="1">
    <source>
        <dbReference type="SAM" id="Phobius"/>
    </source>
</evidence>
<name>A0A1A6XQG6_STEMA</name>
<evidence type="ECO:0008006" key="4">
    <source>
        <dbReference type="Google" id="ProtNLM"/>
    </source>
</evidence>
<reference evidence="2 3" key="1">
    <citation type="submission" date="2016-05" db="EMBL/GenBank/DDBJ databases">
        <title>Draft Genome Sequences of Stenotrophomonas maltophilia Strains Sm32COP, Sm41DVV, Sm46PAILV, SmF3, SmF22, SmSOFb1 and SmCVFa1, Isolated from Different Manures, in France.</title>
        <authorList>
            <person name="Nazaret S."/>
            <person name="Bodilis J."/>
        </authorList>
    </citation>
    <scope>NUCLEOTIDE SEQUENCE [LARGE SCALE GENOMIC DNA]</scope>
    <source>
        <strain evidence="2 3">Sm46PAILV</strain>
    </source>
</reference>
<dbReference type="Proteomes" id="UP000092256">
    <property type="component" value="Unassembled WGS sequence"/>
</dbReference>
<evidence type="ECO:0000313" key="3">
    <source>
        <dbReference type="Proteomes" id="UP000092256"/>
    </source>
</evidence>
<accession>A0A1A6XQG6</accession>
<dbReference type="AlphaFoldDB" id="A0A1A6XQG6"/>
<keyword evidence="1" id="KW-0812">Transmembrane</keyword>
<evidence type="ECO:0000313" key="2">
    <source>
        <dbReference type="EMBL" id="OBU64841.1"/>
    </source>
</evidence>
<gene>
    <name evidence="2" type="ORF">A9K58_16480</name>
</gene>
<dbReference type="RefSeq" id="WP_065200364.1">
    <property type="nucleotide sequence ID" value="NZ_LYVJ01000013.1"/>
</dbReference>
<keyword evidence="1" id="KW-0472">Membrane</keyword>
<sequence length="62" mass="6527">MSTPRPEPISHTAEMVIATVVGVGVGLGADNLLLGCVVGIAVGIVLSIARTLYVDRKRRRAR</sequence>
<proteinExistence type="predicted"/>
<keyword evidence="1" id="KW-1133">Transmembrane helix</keyword>
<protein>
    <recommendedName>
        <fullName evidence="4">Transmembrane protein</fullName>
    </recommendedName>
</protein>
<feature type="transmembrane region" description="Helical" evidence="1">
    <location>
        <begin position="32"/>
        <end position="53"/>
    </location>
</feature>
<dbReference type="EMBL" id="LYVJ01000013">
    <property type="protein sequence ID" value="OBU64841.1"/>
    <property type="molecule type" value="Genomic_DNA"/>
</dbReference>